<organism evidence="3 4">
    <name type="scientific">Actinomadura keratinilytica</name>
    <dbReference type="NCBI Taxonomy" id="547461"/>
    <lineage>
        <taxon>Bacteria</taxon>
        <taxon>Bacillati</taxon>
        <taxon>Actinomycetota</taxon>
        <taxon>Actinomycetes</taxon>
        <taxon>Streptosporangiales</taxon>
        <taxon>Thermomonosporaceae</taxon>
        <taxon>Actinomadura</taxon>
    </lineage>
</organism>
<evidence type="ECO:0000313" key="3">
    <source>
        <dbReference type="EMBL" id="GAA4140438.1"/>
    </source>
</evidence>
<accession>A0ABP7YSD0</accession>
<gene>
    <name evidence="3" type="ORF">GCM10022416_27560</name>
</gene>
<name>A0ABP7YSD0_9ACTN</name>
<evidence type="ECO:0000259" key="2">
    <source>
        <dbReference type="Pfam" id="PF00501"/>
    </source>
</evidence>
<dbReference type="Pfam" id="PF00501">
    <property type="entry name" value="AMP-binding"/>
    <property type="match status" value="1"/>
</dbReference>
<evidence type="ECO:0000313" key="4">
    <source>
        <dbReference type="Proteomes" id="UP001500266"/>
    </source>
</evidence>
<dbReference type="InterPro" id="IPR042099">
    <property type="entry name" value="ANL_N_sf"/>
</dbReference>
<dbReference type="InterPro" id="IPR050237">
    <property type="entry name" value="ATP-dep_AMP-bd_enzyme"/>
</dbReference>
<comment type="caution">
    <text evidence="3">The sequence shown here is derived from an EMBL/GenBank/DDBJ whole genome shotgun (WGS) entry which is preliminary data.</text>
</comment>
<proteinExistence type="predicted"/>
<dbReference type="Proteomes" id="UP001500266">
    <property type="component" value="Unassembled WGS sequence"/>
</dbReference>
<protein>
    <recommendedName>
        <fullName evidence="2">AMP-dependent synthetase/ligase domain-containing protein</fullName>
    </recommendedName>
</protein>
<dbReference type="PANTHER" id="PTHR43767">
    <property type="entry name" value="LONG-CHAIN-FATTY-ACID--COA LIGASE"/>
    <property type="match status" value="1"/>
</dbReference>
<evidence type="ECO:0000256" key="1">
    <source>
        <dbReference type="SAM" id="MobiDB-lite"/>
    </source>
</evidence>
<feature type="domain" description="AMP-dependent synthetase/ligase" evidence="2">
    <location>
        <begin position="43"/>
        <end position="114"/>
    </location>
</feature>
<dbReference type="EMBL" id="BAABDO010000033">
    <property type="protein sequence ID" value="GAA4140438.1"/>
    <property type="molecule type" value="Genomic_DNA"/>
</dbReference>
<feature type="region of interest" description="Disordered" evidence="1">
    <location>
        <begin position="117"/>
        <end position="190"/>
    </location>
</feature>
<reference evidence="4" key="1">
    <citation type="journal article" date="2019" name="Int. J. Syst. Evol. Microbiol.">
        <title>The Global Catalogue of Microorganisms (GCM) 10K type strain sequencing project: providing services to taxonomists for standard genome sequencing and annotation.</title>
        <authorList>
            <consortium name="The Broad Institute Genomics Platform"/>
            <consortium name="The Broad Institute Genome Sequencing Center for Infectious Disease"/>
            <person name="Wu L."/>
            <person name="Ma J."/>
        </authorList>
    </citation>
    <scope>NUCLEOTIDE SEQUENCE [LARGE SCALE GENOMIC DNA]</scope>
    <source>
        <strain evidence="4">JCM 17316</strain>
    </source>
</reference>
<keyword evidence="4" id="KW-1185">Reference proteome</keyword>
<dbReference type="SUPFAM" id="SSF56801">
    <property type="entry name" value="Acetyl-CoA synthetase-like"/>
    <property type="match status" value="1"/>
</dbReference>
<dbReference type="InterPro" id="IPR000873">
    <property type="entry name" value="AMP-dep_synth/lig_dom"/>
</dbReference>
<dbReference type="PANTHER" id="PTHR43767:SF1">
    <property type="entry name" value="NONRIBOSOMAL PEPTIDE SYNTHASE PES1 (EUROFUNG)-RELATED"/>
    <property type="match status" value="1"/>
</dbReference>
<dbReference type="Gene3D" id="3.40.50.12780">
    <property type="entry name" value="N-terminal domain of ligase-like"/>
    <property type="match status" value="1"/>
</dbReference>
<sequence length="190" mass="19797">MASAFRWTSANGITLVDHVPAEKRRAWTAAGRCPGRDLYALFSDHVRAVPGRAAVVDDAGVLTCAALDDRVRRAAAALRAADRGPADIIAVLLPNGRDAVVAELAIAALGAVALRSPTRTDRATSHASSAAPAPPPSSPPRRGSRQRRAWTTFSCGRPARPRTTQSAPSAKAIRGPGVASPSTRMPRPAS</sequence>